<accession>A0AAN6ZK98</accession>
<reference evidence="2" key="1">
    <citation type="journal article" date="2023" name="Mol. Phylogenet. Evol.">
        <title>Genome-scale phylogeny and comparative genomics of the fungal order Sordariales.</title>
        <authorList>
            <person name="Hensen N."/>
            <person name="Bonometti L."/>
            <person name="Westerberg I."/>
            <person name="Brannstrom I.O."/>
            <person name="Guillou S."/>
            <person name="Cros-Aarteil S."/>
            <person name="Calhoun S."/>
            <person name="Haridas S."/>
            <person name="Kuo A."/>
            <person name="Mondo S."/>
            <person name="Pangilinan J."/>
            <person name="Riley R."/>
            <person name="LaButti K."/>
            <person name="Andreopoulos B."/>
            <person name="Lipzen A."/>
            <person name="Chen C."/>
            <person name="Yan M."/>
            <person name="Daum C."/>
            <person name="Ng V."/>
            <person name="Clum A."/>
            <person name="Steindorff A."/>
            <person name="Ohm R.A."/>
            <person name="Martin F."/>
            <person name="Silar P."/>
            <person name="Natvig D.O."/>
            <person name="Lalanne C."/>
            <person name="Gautier V."/>
            <person name="Ament-Velasquez S.L."/>
            <person name="Kruys A."/>
            <person name="Hutchinson M.I."/>
            <person name="Powell A.J."/>
            <person name="Barry K."/>
            <person name="Miller A.N."/>
            <person name="Grigoriev I.V."/>
            <person name="Debuchy R."/>
            <person name="Gladieux P."/>
            <person name="Hiltunen Thoren M."/>
            <person name="Johannesson H."/>
        </authorList>
    </citation>
    <scope>NUCLEOTIDE SEQUENCE</scope>
    <source>
        <strain evidence="2">CBS 141.50</strain>
    </source>
</reference>
<organism evidence="2 3">
    <name type="scientific">Dichotomopilus funicola</name>
    <dbReference type="NCBI Taxonomy" id="1934379"/>
    <lineage>
        <taxon>Eukaryota</taxon>
        <taxon>Fungi</taxon>
        <taxon>Dikarya</taxon>
        <taxon>Ascomycota</taxon>
        <taxon>Pezizomycotina</taxon>
        <taxon>Sordariomycetes</taxon>
        <taxon>Sordariomycetidae</taxon>
        <taxon>Sordariales</taxon>
        <taxon>Chaetomiaceae</taxon>
        <taxon>Dichotomopilus</taxon>
    </lineage>
</organism>
<reference evidence="2" key="2">
    <citation type="submission" date="2023-05" db="EMBL/GenBank/DDBJ databases">
        <authorList>
            <consortium name="Lawrence Berkeley National Laboratory"/>
            <person name="Steindorff A."/>
            <person name="Hensen N."/>
            <person name="Bonometti L."/>
            <person name="Westerberg I."/>
            <person name="Brannstrom I.O."/>
            <person name="Guillou S."/>
            <person name="Cros-Aarteil S."/>
            <person name="Calhoun S."/>
            <person name="Haridas S."/>
            <person name="Kuo A."/>
            <person name="Mondo S."/>
            <person name="Pangilinan J."/>
            <person name="Riley R."/>
            <person name="Labutti K."/>
            <person name="Andreopoulos B."/>
            <person name="Lipzen A."/>
            <person name="Chen C."/>
            <person name="Yanf M."/>
            <person name="Daum C."/>
            <person name="Ng V."/>
            <person name="Clum A."/>
            <person name="Ohm R."/>
            <person name="Martin F."/>
            <person name="Silar P."/>
            <person name="Natvig D."/>
            <person name="Lalanne C."/>
            <person name="Gautier V."/>
            <person name="Ament-Velasquez S.L."/>
            <person name="Kruys A."/>
            <person name="Hutchinson M.I."/>
            <person name="Powell A.J."/>
            <person name="Barry K."/>
            <person name="Miller A.N."/>
            <person name="Grigoriev I.V."/>
            <person name="Debuchy R."/>
            <person name="Gladieux P."/>
            <person name="Thoren M.H."/>
            <person name="Johannesson H."/>
        </authorList>
    </citation>
    <scope>NUCLEOTIDE SEQUENCE</scope>
    <source>
        <strain evidence="2">CBS 141.50</strain>
    </source>
</reference>
<dbReference type="InterPro" id="IPR056444">
    <property type="entry name" value="Zn_ribbon_GRF_2"/>
</dbReference>
<protein>
    <recommendedName>
        <fullName evidence="1">GRF-like zinc ribbon domain-containing protein</fullName>
    </recommendedName>
</protein>
<evidence type="ECO:0000313" key="2">
    <source>
        <dbReference type="EMBL" id="KAK4140679.1"/>
    </source>
</evidence>
<feature type="non-terminal residue" evidence="2">
    <location>
        <position position="1"/>
    </location>
</feature>
<dbReference type="EMBL" id="MU853625">
    <property type="protein sequence ID" value="KAK4140679.1"/>
    <property type="molecule type" value="Genomic_DNA"/>
</dbReference>
<gene>
    <name evidence="2" type="ORF">C8A04DRAFT_14705</name>
</gene>
<evidence type="ECO:0000313" key="3">
    <source>
        <dbReference type="Proteomes" id="UP001302676"/>
    </source>
</evidence>
<dbReference type="Proteomes" id="UP001302676">
    <property type="component" value="Unassembled WGS sequence"/>
</dbReference>
<evidence type="ECO:0000259" key="1">
    <source>
        <dbReference type="Pfam" id="PF23549"/>
    </source>
</evidence>
<comment type="caution">
    <text evidence="2">The sequence shown here is derived from an EMBL/GenBank/DDBJ whole genome shotgun (WGS) entry which is preliminary data.</text>
</comment>
<dbReference type="Pfam" id="PF23549">
    <property type="entry name" value="Zn_ribbon_GRF_2"/>
    <property type="match status" value="1"/>
</dbReference>
<feature type="domain" description="GRF-like zinc ribbon" evidence="1">
    <location>
        <begin position="1"/>
        <end position="45"/>
    </location>
</feature>
<dbReference type="RefSeq" id="XP_062634050.1">
    <property type="nucleotide sequence ID" value="XM_062778203.1"/>
</dbReference>
<dbReference type="GeneID" id="87814816"/>
<proteinExistence type="predicted"/>
<name>A0AAN6ZK98_9PEZI</name>
<sequence length="115" mass="13376">PPLCHRCGRRSERFLTRRSNRKGNANRPFYKCQRCDKFLCFADRRGNIPDNPSCHCGASSKQQLAGREKKVPRGVHFVCRLGECDFYQPHFDRSGRQVTVDDDDLVRRFAELGFL</sequence>
<dbReference type="AlphaFoldDB" id="A0AAN6ZK98"/>
<keyword evidence="3" id="KW-1185">Reference proteome</keyword>